<comment type="caution">
    <text evidence="2">The sequence shown here is derived from an EMBL/GenBank/DDBJ whole genome shotgun (WGS) entry which is preliminary data.</text>
</comment>
<keyword evidence="3" id="KW-1185">Reference proteome</keyword>
<dbReference type="AlphaFoldDB" id="A0A5M4FFF1"/>
<keyword evidence="1" id="KW-0812">Transmembrane</keyword>
<keyword evidence="1" id="KW-1133">Transmembrane helix</keyword>
<evidence type="ECO:0000256" key="1">
    <source>
        <dbReference type="SAM" id="Phobius"/>
    </source>
</evidence>
<gene>
    <name evidence="2" type="ORF">ESP70_010915</name>
</gene>
<keyword evidence="1" id="KW-0472">Membrane</keyword>
<organism evidence="2 3">
    <name type="scientific">Aeromicrobium ginsengisoli</name>
    <dbReference type="NCBI Taxonomy" id="363867"/>
    <lineage>
        <taxon>Bacteria</taxon>
        <taxon>Bacillati</taxon>
        <taxon>Actinomycetota</taxon>
        <taxon>Actinomycetes</taxon>
        <taxon>Propionibacteriales</taxon>
        <taxon>Nocardioidaceae</taxon>
        <taxon>Aeromicrobium</taxon>
    </lineage>
</organism>
<feature type="transmembrane region" description="Helical" evidence="1">
    <location>
        <begin position="40"/>
        <end position="57"/>
    </location>
</feature>
<dbReference type="Proteomes" id="UP000380867">
    <property type="component" value="Unassembled WGS sequence"/>
</dbReference>
<protein>
    <submittedName>
        <fullName evidence="2">Uncharacterized protein</fullName>
    </submittedName>
</protein>
<proteinExistence type="predicted"/>
<evidence type="ECO:0000313" key="2">
    <source>
        <dbReference type="EMBL" id="KAA1397846.1"/>
    </source>
</evidence>
<name>A0A5M4FFF1_9ACTN</name>
<sequence>MRLPKSRGGRFLSAIGLLLAVVHIFRMIDALADDRSPVNAALGLVVGICIVAQGYLVRHEPIASNPPNNGNDLG</sequence>
<dbReference type="RefSeq" id="WP_149689291.1">
    <property type="nucleotide sequence ID" value="NZ_SDPQ02000002.1"/>
</dbReference>
<reference evidence="2" key="1">
    <citation type="submission" date="2019-09" db="EMBL/GenBank/DDBJ databases">
        <authorList>
            <person name="Li J."/>
        </authorList>
    </citation>
    <scope>NUCLEOTIDE SEQUENCE [LARGE SCALE GENOMIC DNA]</scope>
    <source>
        <strain evidence="2">JCM 14732</strain>
    </source>
</reference>
<evidence type="ECO:0000313" key="3">
    <source>
        <dbReference type="Proteomes" id="UP000380867"/>
    </source>
</evidence>
<accession>A0A5M4FFF1</accession>
<dbReference type="EMBL" id="SDPQ02000002">
    <property type="protein sequence ID" value="KAA1397846.1"/>
    <property type="molecule type" value="Genomic_DNA"/>
</dbReference>